<sequence>MTEDCRAARGGMLTTPKVVASSNGSVIARYHADATFRAQIDQVDILDADGMPLVFASRLFCAEPLRERVATTDFIDDACEAAVRDGLNFYFLGAKPGVAAKAAARLRKKHPGLRIVGVKHGYFSEEELDGICADILARKTDVLWLGLGSPRQEALALRLRGKLAGVAWIRVCGGLFDHMSGSVRRAPGWMQSFGLEWLHRLAMEPRRLAWRYLCTNPVALFYLLTQTMDAVPSLEGVSGLGKASIGLWS</sequence>
<dbReference type="PANTHER" id="PTHR34136:SF1">
    <property type="entry name" value="UDP-N-ACETYL-D-MANNOSAMINURONIC ACID TRANSFERASE"/>
    <property type="match status" value="1"/>
</dbReference>
<evidence type="ECO:0000256" key="1">
    <source>
        <dbReference type="ARBA" id="ARBA00022676"/>
    </source>
</evidence>
<protein>
    <submittedName>
        <fullName evidence="3">WecB/TagA/CpsF family glycosyltransferase</fullName>
    </submittedName>
</protein>
<dbReference type="NCBIfam" id="TIGR00696">
    <property type="entry name" value="wecG_tagA_cpsF"/>
    <property type="match status" value="1"/>
</dbReference>
<dbReference type="Proteomes" id="UP000319255">
    <property type="component" value="Unassembled WGS sequence"/>
</dbReference>
<organism evidence="3 4">
    <name type="scientific">Amaricoccus solimangrovi</name>
    <dbReference type="NCBI Taxonomy" id="2589815"/>
    <lineage>
        <taxon>Bacteria</taxon>
        <taxon>Pseudomonadati</taxon>
        <taxon>Pseudomonadota</taxon>
        <taxon>Alphaproteobacteria</taxon>
        <taxon>Rhodobacterales</taxon>
        <taxon>Paracoccaceae</taxon>
        <taxon>Amaricoccus</taxon>
    </lineage>
</organism>
<name>A0A501WL88_9RHOB</name>
<dbReference type="InterPro" id="IPR004629">
    <property type="entry name" value="WecG_TagA_CpsF"/>
</dbReference>
<keyword evidence="2 3" id="KW-0808">Transferase</keyword>
<dbReference type="CDD" id="cd06533">
    <property type="entry name" value="Glyco_transf_WecG_TagA"/>
    <property type="match status" value="1"/>
</dbReference>
<comment type="caution">
    <text evidence="3">The sequence shown here is derived from an EMBL/GenBank/DDBJ whole genome shotgun (WGS) entry which is preliminary data.</text>
</comment>
<proteinExistence type="predicted"/>
<keyword evidence="4" id="KW-1185">Reference proteome</keyword>
<dbReference type="PANTHER" id="PTHR34136">
    <property type="match status" value="1"/>
</dbReference>
<dbReference type="OrthoDB" id="9771846at2"/>
<dbReference type="Pfam" id="PF03808">
    <property type="entry name" value="Glyco_tran_WecG"/>
    <property type="match status" value="1"/>
</dbReference>
<dbReference type="GO" id="GO:0016758">
    <property type="term" value="F:hexosyltransferase activity"/>
    <property type="evidence" value="ECO:0007669"/>
    <property type="project" value="TreeGrafter"/>
</dbReference>
<evidence type="ECO:0000313" key="4">
    <source>
        <dbReference type="Proteomes" id="UP000319255"/>
    </source>
</evidence>
<evidence type="ECO:0000313" key="3">
    <source>
        <dbReference type="EMBL" id="TPE49160.1"/>
    </source>
</evidence>
<reference evidence="3 4" key="1">
    <citation type="submission" date="2019-06" db="EMBL/GenBank/DDBJ databases">
        <title>A novel bacterium of genus Amaricoccus, isolated from marine sediment.</title>
        <authorList>
            <person name="Huang H."/>
            <person name="Mo K."/>
            <person name="Hu Y."/>
        </authorList>
    </citation>
    <scope>NUCLEOTIDE SEQUENCE [LARGE SCALE GENOMIC DNA]</scope>
    <source>
        <strain evidence="3 4">HB172011</strain>
    </source>
</reference>
<dbReference type="AlphaFoldDB" id="A0A501WL88"/>
<evidence type="ECO:0000256" key="2">
    <source>
        <dbReference type="ARBA" id="ARBA00022679"/>
    </source>
</evidence>
<accession>A0A501WL88</accession>
<gene>
    <name evidence="3" type="ORF">FJM51_15690</name>
</gene>
<keyword evidence="1" id="KW-0328">Glycosyltransferase</keyword>
<dbReference type="EMBL" id="VFRP01000017">
    <property type="protein sequence ID" value="TPE49160.1"/>
    <property type="molecule type" value="Genomic_DNA"/>
</dbReference>